<sequence>MDFVALTLEQAKELGSVDNIEFEVVYLEELGDDTDQPWRVVKEKVESNKYTVYVMKQI</sequence>
<name>A0A7G9WCN9_ALKCA</name>
<gene>
    <name evidence="1" type="ORF">HYG86_17555</name>
</gene>
<dbReference type="KEGG" id="acae:HYG86_17555"/>
<dbReference type="EMBL" id="CP058559">
    <property type="protein sequence ID" value="QNO16451.1"/>
    <property type="molecule type" value="Genomic_DNA"/>
</dbReference>
<dbReference type="AlphaFoldDB" id="A0A7G9WCN9"/>
<organism evidence="1 2">
    <name type="scientific">Alkalicella caledoniensis</name>
    <dbReference type="NCBI Taxonomy" id="2731377"/>
    <lineage>
        <taxon>Bacteria</taxon>
        <taxon>Bacillati</taxon>
        <taxon>Bacillota</taxon>
        <taxon>Clostridia</taxon>
        <taxon>Eubacteriales</taxon>
        <taxon>Proteinivoracaceae</taxon>
        <taxon>Alkalicella</taxon>
    </lineage>
</organism>
<reference evidence="1 2" key="1">
    <citation type="submission" date="2020-07" db="EMBL/GenBank/DDBJ databases">
        <title>Alkalicella. sp. LB2 genome.</title>
        <authorList>
            <person name="Postec A."/>
            <person name="Quemeneur M."/>
        </authorList>
    </citation>
    <scope>NUCLEOTIDE SEQUENCE [LARGE SCALE GENOMIC DNA]</scope>
    <source>
        <strain evidence="1 2">LB2</strain>
    </source>
</reference>
<dbReference type="Proteomes" id="UP000516160">
    <property type="component" value="Chromosome"/>
</dbReference>
<dbReference type="RefSeq" id="WP_213166844.1">
    <property type="nucleotide sequence ID" value="NZ_CP058559.1"/>
</dbReference>
<protein>
    <submittedName>
        <fullName evidence="1">Uncharacterized protein</fullName>
    </submittedName>
</protein>
<proteinExistence type="predicted"/>
<evidence type="ECO:0000313" key="2">
    <source>
        <dbReference type="Proteomes" id="UP000516160"/>
    </source>
</evidence>
<keyword evidence="2" id="KW-1185">Reference proteome</keyword>
<accession>A0A7G9WCN9</accession>
<evidence type="ECO:0000313" key="1">
    <source>
        <dbReference type="EMBL" id="QNO16451.1"/>
    </source>
</evidence>